<evidence type="ECO:0000313" key="1">
    <source>
        <dbReference type="EMBL" id="OWZ07030.1"/>
    </source>
</evidence>
<dbReference type="EMBL" id="NBNE01003707">
    <property type="protein sequence ID" value="OWZ07030.1"/>
    <property type="molecule type" value="Genomic_DNA"/>
</dbReference>
<dbReference type="AlphaFoldDB" id="A0A225VR72"/>
<evidence type="ECO:0000313" key="2">
    <source>
        <dbReference type="Proteomes" id="UP000198211"/>
    </source>
</evidence>
<accession>A0A225VR72</accession>
<comment type="caution">
    <text evidence="1">The sequence shown here is derived from an EMBL/GenBank/DDBJ whole genome shotgun (WGS) entry which is preliminary data.</text>
</comment>
<organism evidence="1 2">
    <name type="scientific">Phytophthora megakarya</name>
    <dbReference type="NCBI Taxonomy" id="4795"/>
    <lineage>
        <taxon>Eukaryota</taxon>
        <taxon>Sar</taxon>
        <taxon>Stramenopiles</taxon>
        <taxon>Oomycota</taxon>
        <taxon>Peronosporomycetes</taxon>
        <taxon>Peronosporales</taxon>
        <taxon>Peronosporaceae</taxon>
        <taxon>Phytophthora</taxon>
    </lineage>
</organism>
<reference evidence="2" key="1">
    <citation type="submission" date="2017-03" db="EMBL/GenBank/DDBJ databases">
        <title>Phytopthora megakarya and P. palmivora, two closely related causual agents of cacao black pod achieved similar genome size and gene model numbers by different mechanisms.</title>
        <authorList>
            <person name="Ali S."/>
            <person name="Shao J."/>
            <person name="Larry D.J."/>
            <person name="Kronmiller B."/>
            <person name="Shen D."/>
            <person name="Strem M.D."/>
            <person name="Melnick R.L."/>
            <person name="Guiltinan M.J."/>
            <person name="Tyler B.M."/>
            <person name="Meinhardt L.W."/>
            <person name="Bailey B.A."/>
        </authorList>
    </citation>
    <scope>NUCLEOTIDE SEQUENCE [LARGE SCALE GENOMIC DNA]</scope>
    <source>
        <strain evidence="2">zdho120</strain>
    </source>
</reference>
<proteinExistence type="predicted"/>
<dbReference type="OrthoDB" id="126982at2759"/>
<sequence>MKRNGDFHSFSTYGGHCSAFFNLYQYYHRVMSAELEREMSSHFKGLQRQVAGAICQGHGQIEVGKDPMSFGLYKQVALAMLQSTSRDMIFARTFMILSWNLMSSAANTVSICYGHLAWRDGALCVYFAHVKNDQRGTRPRDPRHVYSNLIATEIYRYLRHDAAGNMSVGRTVSGLPILQPDFAILPPRFTTSDEEVQRAKEICFPGLPQIVGFVAEFALASLIYHITLDFWLNLL</sequence>
<protein>
    <submittedName>
        <fullName evidence="1">Uncharacterized protein</fullName>
    </submittedName>
</protein>
<name>A0A225VR72_9STRA</name>
<gene>
    <name evidence="1" type="ORF">PHMEG_00020630</name>
</gene>
<dbReference type="Proteomes" id="UP000198211">
    <property type="component" value="Unassembled WGS sequence"/>
</dbReference>
<keyword evidence="2" id="KW-1185">Reference proteome</keyword>